<dbReference type="NCBIfam" id="TIGR01027">
    <property type="entry name" value="proB"/>
    <property type="match status" value="1"/>
</dbReference>
<dbReference type="InterPro" id="IPR015947">
    <property type="entry name" value="PUA-like_sf"/>
</dbReference>
<keyword evidence="3 8" id="KW-0641">Proline biosynthesis</keyword>
<dbReference type="RefSeq" id="WP_146601304.1">
    <property type="nucleotide sequence ID" value="NZ_SJPY01000006.1"/>
</dbReference>
<dbReference type="FunFam" id="3.40.1160.10:FF:000006">
    <property type="entry name" value="Glutamate 5-kinase"/>
    <property type="match status" value="1"/>
</dbReference>
<gene>
    <name evidence="8 10" type="primary">proB</name>
    <name evidence="10" type="ORF">Q31b_41190</name>
</gene>
<proteinExistence type="inferred from homology"/>
<comment type="caution">
    <text evidence="8">Lacks conserved residue(s) required for the propagation of feature annotation.</text>
</comment>
<evidence type="ECO:0000256" key="3">
    <source>
        <dbReference type="ARBA" id="ARBA00022650"/>
    </source>
</evidence>
<dbReference type="InterPro" id="IPR002478">
    <property type="entry name" value="PUA"/>
</dbReference>
<dbReference type="PANTHER" id="PTHR43654">
    <property type="entry name" value="GLUTAMATE 5-KINASE"/>
    <property type="match status" value="1"/>
</dbReference>
<dbReference type="CDD" id="cd21157">
    <property type="entry name" value="PUA_G5K"/>
    <property type="match status" value="1"/>
</dbReference>
<dbReference type="InterPro" id="IPR036393">
    <property type="entry name" value="AceGlu_kinase-like_sf"/>
</dbReference>
<dbReference type="InterPro" id="IPR041739">
    <property type="entry name" value="G5K_ProB"/>
</dbReference>
<keyword evidence="5 8" id="KW-0547">Nucleotide-binding</keyword>
<organism evidence="10 11">
    <name type="scientific">Novipirellula aureliae</name>
    <dbReference type="NCBI Taxonomy" id="2527966"/>
    <lineage>
        <taxon>Bacteria</taxon>
        <taxon>Pseudomonadati</taxon>
        <taxon>Planctomycetota</taxon>
        <taxon>Planctomycetia</taxon>
        <taxon>Pirellulales</taxon>
        <taxon>Pirellulaceae</taxon>
        <taxon>Novipirellula</taxon>
    </lineage>
</organism>
<feature type="domain" description="PUA" evidence="9">
    <location>
        <begin position="293"/>
        <end position="373"/>
    </location>
</feature>
<keyword evidence="11" id="KW-1185">Reference proteome</keyword>
<keyword evidence="2 8" id="KW-0028">Amino-acid biosynthesis</keyword>
<keyword evidence="1 8" id="KW-0963">Cytoplasm</keyword>
<accession>A0A5C6DQK9</accession>
<dbReference type="Pfam" id="PF00696">
    <property type="entry name" value="AA_kinase"/>
    <property type="match status" value="1"/>
</dbReference>
<dbReference type="GO" id="GO:0055129">
    <property type="term" value="P:L-proline biosynthetic process"/>
    <property type="evidence" value="ECO:0007669"/>
    <property type="project" value="UniProtKB-UniRule"/>
</dbReference>
<evidence type="ECO:0000256" key="7">
    <source>
        <dbReference type="ARBA" id="ARBA00022840"/>
    </source>
</evidence>
<sequence>MPEVDPSLVQQRKRVLEQIHSVVVKVGTSVLTAEDGSLDRQRIDALSAQLCRIADSGRQVVMVSSGAVGAGVGKLGLPHRPSGLAQLQAVAAIGQTNLIQAYEAGLAAKGRFAAQVLLTANDLRRRTGYLHVRNALTQIHELGAIAVINENDSVAVAELMTTFGDNDRLAAHVAGLMTDTLLIILSDVDGLYDGPPQRPTSKRIEVVEKLDESIIALAQEHNSKVSRGGMGSKLEAVTMATSHGHTAIIGPGRDDAVLDKIFAGDPIGTLFLPTRHTIRGRRRWIGGSATVDGKLHIDAGAARAVCQRGSSLLAVGITDVDGTFKRGAVVAIVDPEGVEIARGLCNYPASEVKRILGEPSDQILGILGKCPYENVVHRNNLVLNRTVDATGEFV</sequence>
<evidence type="ECO:0000256" key="8">
    <source>
        <dbReference type="HAMAP-Rule" id="MF_00456"/>
    </source>
</evidence>
<comment type="caution">
    <text evidence="10">The sequence shown here is derived from an EMBL/GenBank/DDBJ whole genome shotgun (WGS) entry which is preliminary data.</text>
</comment>
<dbReference type="SUPFAM" id="SSF88697">
    <property type="entry name" value="PUA domain-like"/>
    <property type="match status" value="1"/>
</dbReference>
<dbReference type="PANTHER" id="PTHR43654:SF1">
    <property type="entry name" value="ISOPENTENYL PHOSPHATE KINASE"/>
    <property type="match status" value="1"/>
</dbReference>
<dbReference type="Gene3D" id="2.30.130.10">
    <property type="entry name" value="PUA domain"/>
    <property type="match status" value="1"/>
</dbReference>
<dbReference type="PRINTS" id="PR00474">
    <property type="entry name" value="GLU5KINASE"/>
</dbReference>
<comment type="catalytic activity">
    <reaction evidence="8">
        <text>L-glutamate + ATP = L-glutamyl 5-phosphate + ADP</text>
        <dbReference type="Rhea" id="RHEA:14877"/>
        <dbReference type="ChEBI" id="CHEBI:29985"/>
        <dbReference type="ChEBI" id="CHEBI:30616"/>
        <dbReference type="ChEBI" id="CHEBI:58274"/>
        <dbReference type="ChEBI" id="CHEBI:456216"/>
        <dbReference type="EC" id="2.7.2.11"/>
    </reaction>
</comment>
<dbReference type="FunFam" id="2.30.130.10:FF:000007">
    <property type="entry name" value="Glutamate 5-kinase"/>
    <property type="match status" value="1"/>
</dbReference>
<evidence type="ECO:0000256" key="1">
    <source>
        <dbReference type="ARBA" id="ARBA00022490"/>
    </source>
</evidence>
<evidence type="ECO:0000256" key="5">
    <source>
        <dbReference type="ARBA" id="ARBA00022741"/>
    </source>
</evidence>
<feature type="binding site" evidence="8">
    <location>
        <position position="25"/>
    </location>
    <ligand>
        <name>ATP</name>
        <dbReference type="ChEBI" id="CHEBI:30616"/>
    </ligand>
</feature>
<dbReference type="GO" id="GO:0005829">
    <property type="term" value="C:cytosol"/>
    <property type="evidence" value="ECO:0007669"/>
    <property type="project" value="TreeGrafter"/>
</dbReference>
<dbReference type="UniPathway" id="UPA00098">
    <property type="reaction ID" value="UER00359"/>
</dbReference>
<dbReference type="SMART" id="SM00359">
    <property type="entry name" value="PUA"/>
    <property type="match status" value="1"/>
</dbReference>
<dbReference type="SUPFAM" id="SSF53633">
    <property type="entry name" value="Carbamate kinase-like"/>
    <property type="match status" value="1"/>
</dbReference>
<keyword evidence="4 8" id="KW-0808">Transferase</keyword>
<evidence type="ECO:0000256" key="2">
    <source>
        <dbReference type="ARBA" id="ARBA00022605"/>
    </source>
</evidence>
<protein>
    <recommendedName>
        <fullName evidence="8">Glutamate 5-kinase</fullName>
        <ecNumber evidence="8">2.7.2.11</ecNumber>
    </recommendedName>
    <alternativeName>
        <fullName evidence="8">Gamma-glutamyl kinase</fullName>
        <shortName evidence="8">GK</shortName>
    </alternativeName>
</protein>
<feature type="binding site" evidence="8">
    <location>
        <position position="152"/>
    </location>
    <ligand>
        <name>substrate</name>
    </ligand>
</feature>
<comment type="similarity">
    <text evidence="8">Belongs to the glutamate 5-kinase family.</text>
</comment>
<dbReference type="Gene3D" id="3.40.1160.10">
    <property type="entry name" value="Acetylglutamate kinase-like"/>
    <property type="match status" value="1"/>
</dbReference>
<dbReference type="HAMAP" id="MF_00456">
    <property type="entry name" value="ProB"/>
    <property type="match status" value="1"/>
</dbReference>
<keyword evidence="7 8" id="KW-0067">ATP-binding</keyword>
<dbReference type="Proteomes" id="UP000315471">
    <property type="component" value="Unassembled WGS sequence"/>
</dbReference>
<dbReference type="PIRSF" id="PIRSF000729">
    <property type="entry name" value="GK"/>
    <property type="match status" value="1"/>
</dbReference>
<feature type="binding site" evidence="8">
    <location>
        <begin position="186"/>
        <end position="187"/>
    </location>
    <ligand>
        <name>ATP</name>
        <dbReference type="ChEBI" id="CHEBI:30616"/>
    </ligand>
</feature>
<feature type="binding site" evidence="8">
    <location>
        <position position="65"/>
    </location>
    <ligand>
        <name>substrate</name>
    </ligand>
</feature>
<reference evidence="10 11" key="1">
    <citation type="submission" date="2019-02" db="EMBL/GenBank/DDBJ databases">
        <title>Deep-cultivation of Planctomycetes and their phenomic and genomic characterization uncovers novel biology.</title>
        <authorList>
            <person name="Wiegand S."/>
            <person name="Jogler M."/>
            <person name="Boedeker C."/>
            <person name="Pinto D."/>
            <person name="Vollmers J."/>
            <person name="Rivas-Marin E."/>
            <person name="Kohn T."/>
            <person name="Peeters S.H."/>
            <person name="Heuer A."/>
            <person name="Rast P."/>
            <person name="Oberbeckmann S."/>
            <person name="Bunk B."/>
            <person name="Jeske O."/>
            <person name="Meyerdierks A."/>
            <person name="Storesund J.E."/>
            <person name="Kallscheuer N."/>
            <person name="Luecker S."/>
            <person name="Lage O.M."/>
            <person name="Pohl T."/>
            <person name="Merkel B.J."/>
            <person name="Hornburger P."/>
            <person name="Mueller R.-W."/>
            <person name="Bruemmer F."/>
            <person name="Labrenz M."/>
            <person name="Spormann A.M."/>
            <person name="Op Den Camp H."/>
            <person name="Overmann J."/>
            <person name="Amann R."/>
            <person name="Jetten M.S.M."/>
            <person name="Mascher T."/>
            <person name="Medema M.H."/>
            <person name="Devos D.P."/>
            <person name="Kaster A.-K."/>
            <person name="Ovreas L."/>
            <person name="Rohde M."/>
            <person name="Galperin M.Y."/>
            <person name="Jogler C."/>
        </authorList>
    </citation>
    <scope>NUCLEOTIDE SEQUENCE [LARGE SCALE GENOMIC DNA]</scope>
    <source>
        <strain evidence="10 11">Q31b</strain>
    </source>
</reference>
<evidence type="ECO:0000256" key="6">
    <source>
        <dbReference type="ARBA" id="ARBA00022777"/>
    </source>
</evidence>
<evidence type="ECO:0000313" key="11">
    <source>
        <dbReference type="Proteomes" id="UP000315471"/>
    </source>
</evidence>
<dbReference type="GO" id="GO:0003723">
    <property type="term" value="F:RNA binding"/>
    <property type="evidence" value="ECO:0007669"/>
    <property type="project" value="InterPro"/>
</dbReference>
<evidence type="ECO:0000313" key="10">
    <source>
        <dbReference type="EMBL" id="TWU39038.1"/>
    </source>
</evidence>
<keyword evidence="6 8" id="KW-0418">Kinase</keyword>
<comment type="function">
    <text evidence="8">Catalyzes the transfer of a phosphate group to glutamate to form L-glutamate 5-phosphate.</text>
</comment>
<dbReference type="Pfam" id="PF01472">
    <property type="entry name" value="PUA"/>
    <property type="match status" value="1"/>
</dbReference>
<dbReference type="InterPro" id="IPR036974">
    <property type="entry name" value="PUA_sf"/>
</dbReference>
<dbReference type="InterPro" id="IPR011529">
    <property type="entry name" value="Glu_5kinase"/>
</dbReference>
<dbReference type="InterPro" id="IPR001048">
    <property type="entry name" value="Asp/Glu/Uridylate_kinase"/>
</dbReference>
<dbReference type="InterPro" id="IPR001057">
    <property type="entry name" value="Glu/AcGlu_kinase"/>
</dbReference>
<comment type="subcellular location">
    <subcellularLocation>
        <location evidence="8">Cytoplasm</location>
    </subcellularLocation>
</comment>
<evidence type="ECO:0000256" key="4">
    <source>
        <dbReference type="ARBA" id="ARBA00022679"/>
    </source>
</evidence>
<dbReference type="GO" id="GO:0005524">
    <property type="term" value="F:ATP binding"/>
    <property type="evidence" value="ECO:0007669"/>
    <property type="project" value="UniProtKB-KW"/>
</dbReference>
<dbReference type="InterPro" id="IPR005715">
    <property type="entry name" value="Glu_5kinase/COase_Synthase"/>
</dbReference>
<dbReference type="EMBL" id="SJPY01000006">
    <property type="protein sequence ID" value="TWU39038.1"/>
    <property type="molecule type" value="Genomic_DNA"/>
</dbReference>
<dbReference type="OrthoDB" id="9804434at2"/>
<dbReference type="PROSITE" id="PS50890">
    <property type="entry name" value="PUA"/>
    <property type="match status" value="1"/>
</dbReference>
<evidence type="ECO:0000259" key="9">
    <source>
        <dbReference type="SMART" id="SM00359"/>
    </source>
</evidence>
<dbReference type="AlphaFoldDB" id="A0A5C6DQK9"/>
<dbReference type="CDD" id="cd04242">
    <property type="entry name" value="AAK_G5K_ProB"/>
    <property type="match status" value="1"/>
</dbReference>
<name>A0A5C6DQK9_9BACT</name>
<comment type="pathway">
    <text evidence="8">Amino-acid biosynthesis; L-proline biosynthesis; L-glutamate 5-semialdehyde from L-glutamate: step 1/2.</text>
</comment>
<feature type="binding site" evidence="8">
    <location>
        <position position="166"/>
    </location>
    <ligand>
        <name>substrate</name>
    </ligand>
</feature>
<dbReference type="GO" id="GO:0004349">
    <property type="term" value="F:glutamate 5-kinase activity"/>
    <property type="evidence" value="ECO:0007669"/>
    <property type="project" value="UniProtKB-UniRule"/>
</dbReference>
<dbReference type="EC" id="2.7.2.11" evidence="8"/>